<dbReference type="PANTHER" id="PTHR12411">
    <property type="entry name" value="CYSTEINE PROTEASE FAMILY C1-RELATED"/>
    <property type="match status" value="1"/>
</dbReference>
<dbReference type="InterPro" id="IPR013128">
    <property type="entry name" value="Peptidase_C1A"/>
</dbReference>
<feature type="signal peptide" evidence="2">
    <location>
        <begin position="1"/>
        <end position="18"/>
    </location>
</feature>
<reference evidence="4 5" key="1">
    <citation type="submission" date="2018-04" db="EMBL/GenBank/DDBJ databases">
        <title>Marixanthomonas spongiae HN-E44 sp. nov., isolated from a marine sponge.</title>
        <authorList>
            <person name="Luo L."/>
            <person name="Zhuang L."/>
        </authorList>
    </citation>
    <scope>NUCLEOTIDE SEQUENCE [LARGE SCALE GENOMIC DNA]</scope>
    <source>
        <strain evidence="4 5">HN-E44</strain>
    </source>
</reference>
<keyword evidence="5" id="KW-1185">Reference proteome</keyword>
<dbReference type="GO" id="GO:0006508">
    <property type="term" value="P:proteolysis"/>
    <property type="evidence" value="ECO:0007669"/>
    <property type="project" value="InterPro"/>
</dbReference>
<dbReference type="PROSITE" id="PS00639">
    <property type="entry name" value="THIOL_PROTEASE_HIS"/>
    <property type="match status" value="1"/>
</dbReference>
<name>A0A2U0I0B1_9FLAO</name>
<organism evidence="4 5">
    <name type="scientific">Marixanthomonas spongiae</name>
    <dbReference type="NCBI Taxonomy" id="2174845"/>
    <lineage>
        <taxon>Bacteria</taxon>
        <taxon>Pseudomonadati</taxon>
        <taxon>Bacteroidota</taxon>
        <taxon>Flavobacteriia</taxon>
        <taxon>Flavobacteriales</taxon>
        <taxon>Flavobacteriaceae</taxon>
        <taxon>Marixanthomonas</taxon>
    </lineage>
</organism>
<dbReference type="OrthoDB" id="3648721at2"/>
<evidence type="ECO:0000313" key="4">
    <source>
        <dbReference type="EMBL" id="PVW14538.1"/>
    </source>
</evidence>
<dbReference type="EMBL" id="QEHR01000005">
    <property type="protein sequence ID" value="PVW14538.1"/>
    <property type="molecule type" value="Genomic_DNA"/>
</dbReference>
<dbReference type="RefSeq" id="WP_116694312.1">
    <property type="nucleotide sequence ID" value="NZ_QEHR01000005.1"/>
</dbReference>
<comment type="similarity">
    <text evidence="1">Belongs to the peptidase C1 family.</text>
</comment>
<evidence type="ECO:0000256" key="2">
    <source>
        <dbReference type="SAM" id="SignalP"/>
    </source>
</evidence>
<dbReference type="AlphaFoldDB" id="A0A2U0I0B1"/>
<keyword evidence="2" id="KW-0732">Signal</keyword>
<feature type="domain" description="Peptidase C1A papain C-terminal" evidence="3">
    <location>
        <begin position="44"/>
        <end position="272"/>
    </location>
</feature>
<dbReference type="SUPFAM" id="SSF54001">
    <property type="entry name" value="Cysteine proteinases"/>
    <property type="match status" value="1"/>
</dbReference>
<dbReference type="InterPro" id="IPR025660">
    <property type="entry name" value="Pept_his_AS"/>
</dbReference>
<dbReference type="Gene3D" id="3.90.70.10">
    <property type="entry name" value="Cysteine proteinases"/>
    <property type="match status" value="1"/>
</dbReference>
<dbReference type="Pfam" id="PF00112">
    <property type="entry name" value="Peptidase_C1"/>
    <property type="match status" value="1"/>
</dbReference>
<dbReference type="CDD" id="cd02619">
    <property type="entry name" value="Peptidase_C1"/>
    <property type="match status" value="1"/>
</dbReference>
<evidence type="ECO:0000259" key="3">
    <source>
        <dbReference type="SMART" id="SM00645"/>
    </source>
</evidence>
<dbReference type="InterPro" id="IPR000668">
    <property type="entry name" value="Peptidase_C1A_C"/>
</dbReference>
<dbReference type="Proteomes" id="UP000245962">
    <property type="component" value="Unassembled WGS sequence"/>
</dbReference>
<sequence length="481" mass="54336">MKQFSFYIILLIAPLCLAQHGTGLVFDDEAYEEIPAKPKNVAFFDDLADITQASIKKYAPVVRSQGGYGTCTGWATAYYGRTIVEAKQLELKEQEEINKIAFSPIFTYLNAATKENSYNCQKGASLDRALRSLIEDGSPYFEDYKDAQFCDDDIPETIFEKAKSNVIKEYNRVIVGSETKQEKIENVKRAIHNGNPVIIGFKVEKALHIAKGVYVPDNQLTGGGHAMCVVGFDDEKYGGAFEIINSWGTDWGNNGYIWVKYDDFVNYTRYALEIIPKPKPVNKLKTLAGELRIELKGGAEMQVIKGGASFKKSVLGWQDVVKEEETNDKTVGDYKTTTSYPKETKYRMYAKVNQPSYVYVFAADSAGENGVLFPHQDGISPYFDNTEAELVIPGEKYFFRLNKDVDSDYTIVVFSLEKIDTKKVKEQLDTLEGDMLDKLYMIFNDSLIAKEHMKLSKNKMKFDAKFEKGTTAMMVLDIKRS</sequence>
<dbReference type="InterPro" id="IPR038765">
    <property type="entry name" value="Papain-like_cys_pep_sf"/>
</dbReference>
<dbReference type="SMART" id="SM00645">
    <property type="entry name" value="Pept_C1"/>
    <property type="match status" value="1"/>
</dbReference>
<proteinExistence type="inferred from homology"/>
<comment type="caution">
    <text evidence="4">The sequence shown here is derived from an EMBL/GenBank/DDBJ whole genome shotgun (WGS) entry which is preliminary data.</text>
</comment>
<evidence type="ECO:0000256" key="1">
    <source>
        <dbReference type="ARBA" id="ARBA00008455"/>
    </source>
</evidence>
<gene>
    <name evidence="4" type="ORF">DDV96_08380</name>
</gene>
<evidence type="ECO:0000313" key="5">
    <source>
        <dbReference type="Proteomes" id="UP000245962"/>
    </source>
</evidence>
<dbReference type="GO" id="GO:0008234">
    <property type="term" value="F:cysteine-type peptidase activity"/>
    <property type="evidence" value="ECO:0007669"/>
    <property type="project" value="InterPro"/>
</dbReference>
<accession>A0A2U0I0B1</accession>
<feature type="chain" id="PRO_5015556650" description="Peptidase C1A papain C-terminal domain-containing protein" evidence="2">
    <location>
        <begin position="19"/>
        <end position="481"/>
    </location>
</feature>
<protein>
    <recommendedName>
        <fullName evidence="3">Peptidase C1A papain C-terminal domain-containing protein</fullName>
    </recommendedName>
</protein>